<dbReference type="InterPro" id="IPR036271">
    <property type="entry name" value="Tet_transcr_reg_TetR-rel_C_sf"/>
</dbReference>
<dbReference type="PRINTS" id="PR00455">
    <property type="entry name" value="HTHTETR"/>
</dbReference>
<dbReference type="InterPro" id="IPR001647">
    <property type="entry name" value="HTH_TetR"/>
</dbReference>
<dbReference type="InterPro" id="IPR050109">
    <property type="entry name" value="HTH-type_TetR-like_transc_reg"/>
</dbReference>
<dbReference type="Pfam" id="PF21943">
    <property type="entry name" value="TetR_C_46"/>
    <property type="match status" value="1"/>
</dbReference>
<evidence type="ECO:0000256" key="2">
    <source>
        <dbReference type="ARBA" id="ARBA00023125"/>
    </source>
</evidence>
<proteinExistence type="predicted"/>
<name>H0E879_9ACTN</name>
<keyword evidence="1" id="KW-0805">Transcription regulation</keyword>
<dbReference type="PROSITE" id="PS50977">
    <property type="entry name" value="HTH_TETR_2"/>
    <property type="match status" value="1"/>
</dbReference>
<dbReference type="GO" id="GO:0000976">
    <property type="term" value="F:transcription cis-regulatory region binding"/>
    <property type="evidence" value="ECO:0007669"/>
    <property type="project" value="TreeGrafter"/>
</dbReference>
<keyword evidence="7" id="KW-1185">Reference proteome</keyword>
<dbReference type="AlphaFoldDB" id="H0E879"/>
<dbReference type="InterPro" id="IPR009057">
    <property type="entry name" value="Homeodomain-like_sf"/>
</dbReference>
<protein>
    <submittedName>
        <fullName evidence="6">Transcriptional regulator TetR family</fullName>
    </submittedName>
</protein>
<dbReference type="PROSITE" id="PS01081">
    <property type="entry name" value="HTH_TETR_1"/>
    <property type="match status" value="1"/>
</dbReference>
<comment type="caution">
    <text evidence="6">The sequence shown here is derived from an EMBL/GenBank/DDBJ whole genome shotgun (WGS) entry which is preliminary data.</text>
</comment>
<dbReference type="InterPro" id="IPR023772">
    <property type="entry name" value="DNA-bd_HTH_TetR-type_CS"/>
</dbReference>
<dbReference type="Gene3D" id="1.10.357.10">
    <property type="entry name" value="Tetracycline Repressor, domain 2"/>
    <property type="match status" value="1"/>
</dbReference>
<dbReference type="PATRIC" id="fig|1097667.3.peg.3011"/>
<dbReference type="Pfam" id="PF00440">
    <property type="entry name" value="TetR_N"/>
    <property type="match status" value="1"/>
</dbReference>
<evidence type="ECO:0000313" key="7">
    <source>
        <dbReference type="Proteomes" id="UP000005143"/>
    </source>
</evidence>
<dbReference type="Proteomes" id="UP000005143">
    <property type="component" value="Unassembled WGS sequence"/>
</dbReference>
<reference evidence="6 7" key="1">
    <citation type="journal article" date="2013" name="Biodegradation">
        <title>Quantitative proteomic analysis of ibuprofen-degrading Patulibacter sp. strain I11.</title>
        <authorList>
            <person name="Almeida B."/>
            <person name="Kjeldal H."/>
            <person name="Lolas I."/>
            <person name="Knudsen A.D."/>
            <person name="Carvalho G."/>
            <person name="Nielsen K.L."/>
            <person name="Barreto Crespo M.T."/>
            <person name="Stensballe A."/>
            <person name="Nielsen J.L."/>
        </authorList>
    </citation>
    <scope>NUCLEOTIDE SEQUENCE [LARGE SCALE GENOMIC DNA]</scope>
    <source>
        <strain evidence="6 7">I11</strain>
    </source>
</reference>
<dbReference type="PANTHER" id="PTHR30055:SF158">
    <property type="entry name" value="POSSIBLE TRANSCRIPTIONAL REGULATORY PROTEIN (PROBABLY TETR-FAMILY)"/>
    <property type="match status" value="1"/>
</dbReference>
<dbReference type="SUPFAM" id="SSF48498">
    <property type="entry name" value="Tetracyclin repressor-like, C-terminal domain"/>
    <property type="match status" value="1"/>
</dbReference>
<dbReference type="EMBL" id="AGUD01000240">
    <property type="protein sequence ID" value="EHN10144.1"/>
    <property type="molecule type" value="Genomic_DNA"/>
</dbReference>
<dbReference type="InterPro" id="IPR054129">
    <property type="entry name" value="DesT_TetR_C"/>
</dbReference>
<dbReference type="GO" id="GO:0003700">
    <property type="term" value="F:DNA-binding transcription factor activity"/>
    <property type="evidence" value="ECO:0007669"/>
    <property type="project" value="TreeGrafter"/>
</dbReference>
<dbReference type="PANTHER" id="PTHR30055">
    <property type="entry name" value="HTH-TYPE TRANSCRIPTIONAL REGULATOR RUTR"/>
    <property type="match status" value="1"/>
</dbReference>
<keyword evidence="3" id="KW-0804">Transcription</keyword>
<evidence type="ECO:0000256" key="1">
    <source>
        <dbReference type="ARBA" id="ARBA00023015"/>
    </source>
</evidence>
<sequence length="180" mass="19605">MLDAAEHVFARHSFQAASMEEIARRSGITKALLYQYFGSKDGLYEATVERGRAQLFAALAAAVEAQPTGGARLLAVVRGYFDYVAANRGHWWLLYGQAGSLAVNEMRDRNAAMIADLLADGRSDLEPERLEIVAHAIVGAGEQVGRWWAVRPDVPQERVVEQFVTLTSGAIRALLPAPPG</sequence>
<evidence type="ECO:0000256" key="4">
    <source>
        <dbReference type="PROSITE-ProRule" id="PRU00335"/>
    </source>
</evidence>
<gene>
    <name evidence="6" type="ORF">PAI11_30370</name>
</gene>
<organism evidence="6 7">
    <name type="scientific">Patulibacter medicamentivorans</name>
    <dbReference type="NCBI Taxonomy" id="1097667"/>
    <lineage>
        <taxon>Bacteria</taxon>
        <taxon>Bacillati</taxon>
        <taxon>Actinomycetota</taxon>
        <taxon>Thermoleophilia</taxon>
        <taxon>Solirubrobacterales</taxon>
        <taxon>Patulibacteraceae</taxon>
        <taxon>Patulibacter</taxon>
    </lineage>
</organism>
<feature type="domain" description="HTH tetR-type" evidence="5">
    <location>
        <begin position="1"/>
        <end position="55"/>
    </location>
</feature>
<evidence type="ECO:0000313" key="6">
    <source>
        <dbReference type="EMBL" id="EHN10144.1"/>
    </source>
</evidence>
<feature type="DNA-binding region" description="H-T-H motif" evidence="4">
    <location>
        <begin position="18"/>
        <end position="37"/>
    </location>
</feature>
<accession>H0E879</accession>
<evidence type="ECO:0000256" key="3">
    <source>
        <dbReference type="ARBA" id="ARBA00023163"/>
    </source>
</evidence>
<dbReference type="SUPFAM" id="SSF46689">
    <property type="entry name" value="Homeodomain-like"/>
    <property type="match status" value="1"/>
</dbReference>
<evidence type="ECO:0000259" key="5">
    <source>
        <dbReference type="PROSITE" id="PS50977"/>
    </source>
</evidence>
<keyword evidence="2 4" id="KW-0238">DNA-binding</keyword>